<dbReference type="PANTHER" id="PTHR43265">
    <property type="entry name" value="ESTERASE ESTD"/>
    <property type="match status" value="1"/>
</dbReference>
<dbReference type="InterPro" id="IPR053145">
    <property type="entry name" value="AB_hydrolase_Est10"/>
</dbReference>
<evidence type="ECO:0000256" key="1">
    <source>
        <dbReference type="SAM" id="MobiDB-lite"/>
    </source>
</evidence>
<feature type="region of interest" description="Disordered" evidence="1">
    <location>
        <begin position="117"/>
        <end position="138"/>
    </location>
</feature>
<organism evidence="4 5">
    <name type="scientific">Paraprevotella xylaniphila YIT 11841</name>
    <dbReference type="NCBI Taxonomy" id="762982"/>
    <lineage>
        <taxon>Bacteria</taxon>
        <taxon>Pseudomonadati</taxon>
        <taxon>Bacteroidota</taxon>
        <taxon>Bacteroidia</taxon>
        <taxon>Bacteroidales</taxon>
        <taxon>Prevotellaceae</taxon>
        <taxon>Paraprevotella</taxon>
    </lineage>
</organism>
<name>F3QY05_9BACT</name>
<dbReference type="Proteomes" id="UP000005546">
    <property type="component" value="Unassembled WGS sequence"/>
</dbReference>
<reference evidence="4 5" key="1">
    <citation type="submission" date="2011-02" db="EMBL/GenBank/DDBJ databases">
        <authorList>
            <person name="Weinstock G."/>
            <person name="Sodergren E."/>
            <person name="Clifton S."/>
            <person name="Fulton L."/>
            <person name="Fulton B."/>
            <person name="Courtney L."/>
            <person name="Fronick C."/>
            <person name="Harrison M."/>
            <person name="Strong C."/>
            <person name="Farmer C."/>
            <person name="Delahaunty K."/>
            <person name="Markovic C."/>
            <person name="Hall O."/>
            <person name="Minx P."/>
            <person name="Tomlinson C."/>
            <person name="Mitreva M."/>
            <person name="Hou S."/>
            <person name="Chen J."/>
            <person name="Wollam A."/>
            <person name="Pepin K.H."/>
            <person name="Johnson M."/>
            <person name="Bhonagiri V."/>
            <person name="Zhang X."/>
            <person name="Suruliraj S."/>
            <person name="Warren W."/>
            <person name="Chinwalla A."/>
            <person name="Mardis E.R."/>
            <person name="Wilson R.K."/>
        </authorList>
    </citation>
    <scope>NUCLEOTIDE SEQUENCE [LARGE SCALE GENOMIC DNA]</scope>
    <source>
        <strain evidence="4 5">YIT 11841</strain>
    </source>
</reference>
<accession>F3QY05</accession>
<evidence type="ECO:0000313" key="4">
    <source>
        <dbReference type="EMBL" id="EGG50651.1"/>
    </source>
</evidence>
<dbReference type="Gene3D" id="3.40.50.1820">
    <property type="entry name" value="alpha/beta hydrolase"/>
    <property type="match status" value="1"/>
</dbReference>
<protein>
    <submittedName>
        <fullName evidence="4">Hydrolase, alpha/beta domain protein</fullName>
    </submittedName>
</protein>
<dbReference type="InterPro" id="IPR029058">
    <property type="entry name" value="AB_hydrolase_fold"/>
</dbReference>
<feature type="chain" id="PRO_5003305584" evidence="2">
    <location>
        <begin position="20"/>
        <end position="478"/>
    </location>
</feature>
<dbReference type="AlphaFoldDB" id="F3QY05"/>
<dbReference type="InterPro" id="IPR022742">
    <property type="entry name" value="Hydrolase_4"/>
</dbReference>
<feature type="signal peptide" evidence="2">
    <location>
        <begin position="1"/>
        <end position="19"/>
    </location>
</feature>
<dbReference type="eggNOG" id="COG1073">
    <property type="taxonomic scope" value="Bacteria"/>
</dbReference>
<evidence type="ECO:0000313" key="5">
    <source>
        <dbReference type="Proteomes" id="UP000005546"/>
    </source>
</evidence>
<dbReference type="RefSeq" id="WP_008629655.1">
    <property type="nucleotide sequence ID" value="NZ_GL883886.1"/>
</dbReference>
<dbReference type="PANTHER" id="PTHR43265:SF1">
    <property type="entry name" value="ESTERASE ESTD"/>
    <property type="match status" value="1"/>
</dbReference>
<feature type="domain" description="Serine aminopeptidase S33" evidence="3">
    <location>
        <begin position="181"/>
        <end position="299"/>
    </location>
</feature>
<dbReference type="GO" id="GO:0052689">
    <property type="term" value="F:carboxylic ester hydrolase activity"/>
    <property type="evidence" value="ECO:0007669"/>
    <property type="project" value="TreeGrafter"/>
</dbReference>
<sequence length="478" mass="51996">MKKMILGCFLYGTAIGLYAQAPQGDFKGSIQIGQTTMPIVFHFGEQNGQPVTTMDSPAQGVFGFPVQSSECLSDGELTLKIPQIQFCYVGKVRGDSLIEGTVTQAGQSLPLNLVRTARKAGASSEPERPGTPKPPFPYREEEVTVTTKDGIKLSGSLTLPEGEGPFPAVLLISGSGPQDRNEEAWKYKPFLMIADCLTRQGIAVLRMDDRGTGKSGGRYADATLQLAATDAECALDYLLRRKDIRREKTGLAGHSMGGTIAFRIAAQCPQDVAFVLSLAGAAIPGKDLMMHQCEKTILSQLPAAASDSLRPLYEELYGTMALPLPLDSIRHRSAPLMVSIWQHLGINEGTYRENLTDSIRRRNARLLTEQAISPEIASIVQYDPSHDLSRVQCPVWAANGAKDLQVLPEENMEAIETLAKGSPQVVTHIYHGLNHLFMEAPTGHPSEYGLLKGNFSQEVLQDMAEWIKKTVGAPQTAF</sequence>
<keyword evidence="4" id="KW-0378">Hydrolase</keyword>
<dbReference type="STRING" id="762982.HMPREF9442_03095"/>
<dbReference type="OrthoDB" id="9809549at2"/>
<evidence type="ECO:0000256" key="2">
    <source>
        <dbReference type="SAM" id="SignalP"/>
    </source>
</evidence>
<gene>
    <name evidence="4" type="ORF">HMPREF9442_03095</name>
</gene>
<evidence type="ECO:0000259" key="3">
    <source>
        <dbReference type="Pfam" id="PF12146"/>
    </source>
</evidence>
<dbReference type="HOGENOM" id="CLU_033707_2_0_10"/>
<dbReference type="Pfam" id="PF12146">
    <property type="entry name" value="Hydrolase_4"/>
    <property type="match status" value="1"/>
</dbReference>
<keyword evidence="2" id="KW-0732">Signal</keyword>
<keyword evidence="5" id="KW-1185">Reference proteome</keyword>
<comment type="caution">
    <text evidence="4">The sequence shown here is derived from an EMBL/GenBank/DDBJ whole genome shotgun (WGS) entry which is preliminary data.</text>
</comment>
<dbReference type="EMBL" id="AFBR01000092">
    <property type="protein sequence ID" value="EGG50651.1"/>
    <property type="molecule type" value="Genomic_DNA"/>
</dbReference>
<dbReference type="SUPFAM" id="SSF53474">
    <property type="entry name" value="alpha/beta-Hydrolases"/>
    <property type="match status" value="1"/>
</dbReference>
<proteinExistence type="predicted"/>